<dbReference type="EMBL" id="BLLF01000528">
    <property type="protein sequence ID" value="GFH12672.1"/>
    <property type="molecule type" value="Genomic_DNA"/>
</dbReference>
<feature type="non-terminal residue" evidence="2">
    <location>
        <position position="442"/>
    </location>
</feature>
<dbReference type="GO" id="GO:1990716">
    <property type="term" value="C:axonemal central apparatus"/>
    <property type="evidence" value="ECO:0007669"/>
    <property type="project" value="TreeGrafter"/>
</dbReference>
<dbReference type="GO" id="GO:1904158">
    <property type="term" value="P:axonemal central apparatus assembly"/>
    <property type="evidence" value="ECO:0007669"/>
    <property type="project" value="TreeGrafter"/>
</dbReference>
<keyword evidence="3" id="KW-1185">Reference proteome</keyword>
<dbReference type="Proteomes" id="UP000485058">
    <property type="component" value="Unassembled WGS sequence"/>
</dbReference>
<dbReference type="InterPro" id="IPR026173">
    <property type="entry name" value="SPAG17"/>
</dbReference>
<evidence type="ECO:0000256" key="1">
    <source>
        <dbReference type="SAM" id="MobiDB-lite"/>
    </source>
</evidence>
<gene>
    <name evidence="2" type="ORF">HaLaN_08400</name>
</gene>
<reference evidence="2 3" key="1">
    <citation type="submission" date="2020-02" db="EMBL/GenBank/DDBJ databases">
        <title>Draft genome sequence of Haematococcus lacustris strain NIES-144.</title>
        <authorList>
            <person name="Morimoto D."/>
            <person name="Nakagawa S."/>
            <person name="Yoshida T."/>
            <person name="Sawayama S."/>
        </authorList>
    </citation>
    <scope>NUCLEOTIDE SEQUENCE [LARGE SCALE GENOMIC DNA]</scope>
    <source>
        <strain evidence="2 3">NIES-144</strain>
    </source>
</reference>
<evidence type="ECO:0000313" key="3">
    <source>
        <dbReference type="Proteomes" id="UP000485058"/>
    </source>
</evidence>
<feature type="compositionally biased region" description="Low complexity" evidence="1">
    <location>
        <begin position="105"/>
        <end position="115"/>
    </location>
</feature>
<comment type="caution">
    <text evidence="2">The sequence shown here is derived from an EMBL/GenBank/DDBJ whole genome shotgun (WGS) entry which is preliminary data.</text>
</comment>
<feature type="region of interest" description="Disordered" evidence="1">
    <location>
        <begin position="97"/>
        <end position="127"/>
    </location>
</feature>
<evidence type="ECO:0000313" key="2">
    <source>
        <dbReference type="EMBL" id="GFH12672.1"/>
    </source>
</evidence>
<protein>
    <submittedName>
        <fullName evidence="2">Uncharacterized protein</fullName>
    </submittedName>
</protein>
<sequence>MQNTECPATPVAAYAEWHARVKVYDATETPPAADTAYYHALLDSVAPERVSVPVLVHALLEQVTRNAQGQEAASELEDAWAQSSAAAALEDAFAELGWGSGSSGGSQPQGPHQPGAATSFHPAGPQAVWAGSLTPVAQRPPPHTLVVEGDGLAAAAAGLVTGWVHPVAKAGAASGEEGVKGGPGGVAAAGARGARTSSPTSVFDGPAAAGQLGGPRVVRPDPAVHVDQQDLPDQQDLVSAGVEADSDVAAGGGQGEAGVGVGLPLFVPGGGLDVDAVEQHMMELVRVPGAGRVDMPLTPLMDDLARSLRATAIKAQAKALPLGMVQRCQLLDQFVDMLPPSTQEAHAERLLARHHHELMQPHVLKQVLTSAQLQLPHSKTAYHAMDDAALVALFAGDYERREALGIPVALTFSHFFTRCAKKAEEMKSVSTQPSLPATSDTQ</sequence>
<dbReference type="AlphaFoldDB" id="A0A699ZB34"/>
<accession>A0A699ZB34</accession>
<dbReference type="PANTHER" id="PTHR21963:SF1">
    <property type="entry name" value="SPERM-ASSOCIATED ANTIGEN 17"/>
    <property type="match status" value="1"/>
</dbReference>
<organism evidence="2 3">
    <name type="scientific">Haematococcus lacustris</name>
    <name type="common">Green alga</name>
    <name type="synonym">Haematococcus pluvialis</name>
    <dbReference type="NCBI Taxonomy" id="44745"/>
    <lineage>
        <taxon>Eukaryota</taxon>
        <taxon>Viridiplantae</taxon>
        <taxon>Chlorophyta</taxon>
        <taxon>core chlorophytes</taxon>
        <taxon>Chlorophyceae</taxon>
        <taxon>CS clade</taxon>
        <taxon>Chlamydomonadales</taxon>
        <taxon>Haematococcaceae</taxon>
        <taxon>Haematococcus</taxon>
    </lineage>
</organism>
<name>A0A699ZB34_HAELA</name>
<proteinExistence type="predicted"/>
<feature type="region of interest" description="Disordered" evidence="1">
    <location>
        <begin position="172"/>
        <end position="221"/>
    </location>
</feature>
<dbReference type="PANTHER" id="PTHR21963">
    <property type="entry name" value="PF6"/>
    <property type="match status" value="1"/>
</dbReference>